<dbReference type="InParanoid" id="F0ZT73"/>
<dbReference type="InterPro" id="IPR038765">
    <property type="entry name" value="Papain-like_cys_pep_sf"/>
</dbReference>
<keyword evidence="8" id="KW-1015">Disulfide bond</keyword>
<dbReference type="eggNOG" id="KOG1543">
    <property type="taxonomic scope" value="Eukaryota"/>
</dbReference>
<dbReference type="OrthoDB" id="10259130at2759"/>
<accession>F0ZT73</accession>
<dbReference type="EMBL" id="GL871170">
    <property type="protein sequence ID" value="EGC32857.1"/>
    <property type="molecule type" value="Genomic_DNA"/>
</dbReference>
<comment type="similarity">
    <text evidence="2">Belongs to the peptidase C1 family.</text>
</comment>
<dbReference type="CDD" id="cd02248">
    <property type="entry name" value="Peptidase_C1A"/>
    <property type="match status" value="1"/>
</dbReference>
<evidence type="ECO:0000259" key="12">
    <source>
        <dbReference type="SMART" id="SM00848"/>
    </source>
</evidence>
<dbReference type="OMA" id="KSNPNQM"/>
<evidence type="ECO:0000256" key="5">
    <source>
        <dbReference type="ARBA" id="ARBA00022801"/>
    </source>
</evidence>
<dbReference type="PROSITE" id="PS00139">
    <property type="entry name" value="THIOL_PROTEASE_CYS"/>
    <property type="match status" value="1"/>
</dbReference>
<dbReference type="GO" id="GO:0008656">
    <property type="term" value="F:cysteine-type endopeptidase activator activity involved in apoptotic process"/>
    <property type="evidence" value="ECO:0000318"/>
    <property type="project" value="GO_Central"/>
</dbReference>
<feature type="domain" description="Peptidase C1A papain C-terminal" evidence="11">
    <location>
        <begin position="117"/>
        <end position="331"/>
    </location>
</feature>
<feature type="signal peptide" evidence="10">
    <location>
        <begin position="1"/>
        <end position="21"/>
    </location>
</feature>
<sequence>MRLSLFLVVSLLVLSVSVCSANVFSSQTYQTSFIGWMRKHDRAYSHEEFTDRYQAFKENMDFIHKWNSQESDTVLGLTKFADLTNEEYKKHYLGIKVNVKKNLNAAQKGLKFFKFTGPDSIDWREKGAVSQVKDQGQCGSCWSFSTTGAVEGAHQIKSGNMVSLSEQNLVDCSGQYGNQGCEGGLMVNAFEYIIDNGGIATESSYPYTAAQGRCKFTKSMNGANIIGYKEIPQGEEDSLTAALAKQPVSVAIDASHMSFQLYSSGVYDEPACSSEALDHGVLAVGYGTLEGKDYYIIKNSWGPTWGQDGYIFMSRNAQNQCGVATMASYPISA</sequence>
<dbReference type="Pfam" id="PF08246">
    <property type="entry name" value="Inhibitor_I29"/>
    <property type="match status" value="1"/>
</dbReference>
<feature type="domain" description="Cathepsin propeptide inhibitor" evidence="12">
    <location>
        <begin position="33"/>
        <end position="88"/>
    </location>
</feature>
<dbReference type="FunCoup" id="F0ZT73">
    <property type="interactions" value="63"/>
</dbReference>
<dbReference type="SUPFAM" id="SSF54001">
    <property type="entry name" value="Cysteine proteinases"/>
    <property type="match status" value="1"/>
</dbReference>
<name>F0ZT73_DICPU</name>
<evidence type="ECO:0000313" key="14">
    <source>
        <dbReference type="Proteomes" id="UP000001064"/>
    </source>
</evidence>
<keyword evidence="4 10" id="KW-0732">Signal</keyword>
<dbReference type="GO" id="GO:0005615">
    <property type="term" value="C:extracellular space"/>
    <property type="evidence" value="ECO:0000318"/>
    <property type="project" value="GO_Central"/>
</dbReference>
<dbReference type="FunFam" id="3.90.70.10:FF:000198">
    <property type="entry name" value="Cysteine proteinase 3"/>
    <property type="match status" value="1"/>
</dbReference>
<dbReference type="InterPro" id="IPR000169">
    <property type="entry name" value="Pept_cys_AS"/>
</dbReference>
<evidence type="ECO:0000256" key="8">
    <source>
        <dbReference type="ARBA" id="ARBA00023157"/>
    </source>
</evidence>
<dbReference type="InterPro" id="IPR013128">
    <property type="entry name" value="Peptidase_C1A"/>
</dbReference>
<dbReference type="Gene3D" id="3.90.70.10">
    <property type="entry name" value="Cysteine proteinases"/>
    <property type="match status" value="1"/>
</dbReference>
<evidence type="ECO:0000256" key="1">
    <source>
        <dbReference type="ARBA" id="ARBA00004371"/>
    </source>
</evidence>
<keyword evidence="7" id="KW-0865">Zymogen</keyword>
<evidence type="ECO:0000313" key="13">
    <source>
        <dbReference type="EMBL" id="EGC32857.1"/>
    </source>
</evidence>
<dbReference type="GO" id="GO:0006955">
    <property type="term" value="P:immune response"/>
    <property type="evidence" value="ECO:0000318"/>
    <property type="project" value="GO_Central"/>
</dbReference>
<evidence type="ECO:0000256" key="3">
    <source>
        <dbReference type="ARBA" id="ARBA00022670"/>
    </source>
</evidence>
<dbReference type="InterPro" id="IPR025660">
    <property type="entry name" value="Pept_his_AS"/>
</dbReference>
<dbReference type="InterPro" id="IPR039417">
    <property type="entry name" value="Peptidase_C1A_papain-like"/>
</dbReference>
<dbReference type="VEuPathDB" id="AmoebaDB:DICPUDRAFT_92519"/>
<keyword evidence="14" id="KW-1185">Reference proteome</keyword>
<dbReference type="GO" id="GO:0005764">
    <property type="term" value="C:lysosome"/>
    <property type="evidence" value="ECO:0000318"/>
    <property type="project" value="GO_Central"/>
</dbReference>
<dbReference type="InterPro" id="IPR000668">
    <property type="entry name" value="Peptidase_C1A_C"/>
</dbReference>
<dbReference type="MEROPS" id="C01.A55"/>
<keyword evidence="6" id="KW-0788">Thiol protease</keyword>
<dbReference type="PANTHER" id="PTHR12411">
    <property type="entry name" value="CYSTEINE PROTEASE FAMILY C1-RELATED"/>
    <property type="match status" value="1"/>
</dbReference>
<evidence type="ECO:0000256" key="2">
    <source>
        <dbReference type="ARBA" id="ARBA00008455"/>
    </source>
</evidence>
<dbReference type="AlphaFoldDB" id="F0ZT73"/>
<evidence type="ECO:0000256" key="7">
    <source>
        <dbReference type="ARBA" id="ARBA00023145"/>
    </source>
</evidence>
<evidence type="ECO:0000256" key="6">
    <source>
        <dbReference type="ARBA" id="ARBA00022807"/>
    </source>
</evidence>
<dbReference type="SMART" id="SM00848">
    <property type="entry name" value="Inhibitor_I29"/>
    <property type="match status" value="1"/>
</dbReference>
<dbReference type="Proteomes" id="UP000001064">
    <property type="component" value="Unassembled WGS sequence"/>
</dbReference>
<dbReference type="PROSITE" id="PS00639">
    <property type="entry name" value="THIOL_PROTEASE_HIS"/>
    <property type="match status" value="1"/>
</dbReference>
<comment type="subcellular location">
    <subcellularLocation>
        <location evidence="1">Lysosome</location>
    </subcellularLocation>
</comment>
<organism evidence="13 14">
    <name type="scientific">Dictyostelium purpureum</name>
    <name type="common">Slime mold</name>
    <dbReference type="NCBI Taxonomy" id="5786"/>
    <lineage>
        <taxon>Eukaryota</taxon>
        <taxon>Amoebozoa</taxon>
        <taxon>Evosea</taxon>
        <taxon>Eumycetozoa</taxon>
        <taxon>Dictyostelia</taxon>
        <taxon>Dictyosteliales</taxon>
        <taxon>Dictyosteliaceae</taxon>
        <taxon>Dictyostelium</taxon>
    </lineage>
</organism>
<dbReference type="GO" id="GO:0051603">
    <property type="term" value="P:proteolysis involved in protein catabolic process"/>
    <property type="evidence" value="ECO:0000318"/>
    <property type="project" value="GO_Central"/>
</dbReference>
<dbReference type="SMART" id="SM00645">
    <property type="entry name" value="Pept_C1"/>
    <property type="match status" value="1"/>
</dbReference>
<evidence type="ECO:0000256" key="9">
    <source>
        <dbReference type="ARBA" id="ARBA00023228"/>
    </source>
</evidence>
<evidence type="ECO:0000256" key="10">
    <source>
        <dbReference type="SAM" id="SignalP"/>
    </source>
</evidence>
<dbReference type="Pfam" id="PF00112">
    <property type="entry name" value="Peptidase_C1"/>
    <property type="match status" value="1"/>
</dbReference>
<dbReference type="GO" id="GO:2001235">
    <property type="term" value="P:positive regulation of apoptotic signaling pathway"/>
    <property type="evidence" value="ECO:0000318"/>
    <property type="project" value="GO_Central"/>
</dbReference>
<dbReference type="KEGG" id="dpp:DICPUDRAFT_92519"/>
<reference evidence="14" key="1">
    <citation type="journal article" date="2011" name="Genome Biol.">
        <title>Comparative genomics of the social amoebae Dictyostelium discoideum and Dictyostelium purpureum.</title>
        <authorList>
            <consortium name="US DOE Joint Genome Institute (JGI-PGF)"/>
            <person name="Sucgang R."/>
            <person name="Kuo A."/>
            <person name="Tian X."/>
            <person name="Salerno W."/>
            <person name="Parikh A."/>
            <person name="Feasley C.L."/>
            <person name="Dalin E."/>
            <person name="Tu H."/>
            <person name="Huang E."/>
            <person name="Barry K."/>
            <person name="Lindquist E."/>
            <person name="Shapiro H."/>
            <person name="Bruce D."/>
            <person name="Schmutz J."/>
            <person name="Salamov A."/>
            <person name="Fey P."/>
            <person name="Gaudet P."/>
            <person name="Anjard C."/>
            <person name="Babu M.M."/>
            <person name="Basu S."/>
            <person name="Bushmanova Y."/>
            <person name="van der Wel H."/>
            <person name="Katoh-Kurasawa M."/>
            <person name="Dinh C."/>
            <person name="Coutinho P.M."/>
            <person name="Saito T."/>
            <person name="Elias M."/>
            <person name="Schaap P."/>
            <person name="Kay R.R."/>
            <person name="Henrissat B."/>
            <person name="Eichinger L."/>
            <person name="Rivero F."/>
            <person name="Putnam N.H."/>
            <person name="West C.M."/>
            <person name="Loomis W.F."/>
            <person name="Chisholm R.L."/>
            <person name="Shaulsky G."/>
            <person name="Strassmann J.E."/>
            <person name="Queller D.C."/>
            <person name="Kuspa A."/>
            <person name="Grigoriev I.V."/>
        </authorList>
    </citation>
    <scope>NUCLEOTIDE SEQUENCE [LARGE SCALE GENOMIC DNA]</scope>
    <source>
        <strain evidence="14">QSDP1</strain>
    </source>
</reference>
<dbReference type="GeneID" id="10508081"/>
<keyword evidence="9" id="KW-0458">Lysosome</keyword>
<dbReference type="GO" id="GO:0004197">
    <property type="term" value="F:cysteine-type endopeptidase activity"/>
    <property type="evidence" value="ECO:0000318"/>
    <property type="project" value="GO_Central"/>
</dbReference>
<gene>
    <name evidence="13" type="ORF">DICPUDRAFT_92519</name>
</gene>
<protein>
    <submittedName>
        <fullName evidence="13">Uncharacterized protein</fullName>
    </submittedName>
</protein>
<feature type="chain" id="PRO_5018687358" evidence="10">
    <location>
        <begin position="22"/>
        <end position="333"/>
    </location>
</feature>
<keyword evidence="3" id="KW-0645">Protease</keyword>
<dbReference type="RefSeq" id="XP_003290609.1">
    <property type="nucleotide sequence ID" value="XM_003290561.1"/>
</dbReference>
<evidence type="ECO:0000259" key="11">
    <source>
        <dbReference type="SMART" id="SM00645"/>
    </source>
</evidence>
<keyword evidence="5" id="KW-0378">Hydrolase</keyword>
<evidence type="ECO:0000256" key="4">
    <source>
        <dbReference type="ARBA" id="ARBA00022729"/>
    </source>
</evidence>
<proteinExistence type="inferred from homology"/>
<dbReference type="InterPro" id="IPR013201">
    <property type="entry name" value="Prot_inhib_I29"/>
</dbReference>
<dbReference type="PRINTS" id="PR00705">
    <property type="entry name" value="PAPAIN"/>
</dbReference>